<dbReference type="Proteomes" id="UP001295684">
    <property type="component" value="Unassembled WGS sequence"/>
</dbReference>
<evidence type="ECO:0000256" key="1">
    <source>
        <dbReference type="SAM" id="MobiDB-lite"/>
    </source>
</evidence>
<dbReference type="AlphaFoldDB" id="A0AAD1UM49"/>
<protein>
    <submittedName>
        <fullName evidence="2">Uncharacterized protein</fullName>
    </submittedName>
</protein>
<evidence type="ECO:0000313" key="3">
    <source>
        <dbReference type="Proteomes" id="UP001295684"/>
    </source>
</evidence>
<dbReference type="EMBL" id="CAMPGE010011476">
    <property type="protein sequence ID" value="CAI2370306.1"/>
    <property type="molecule type" value="Genomic_DNA"/>
</dbReference>
<feature type="region of interest" description="Disordered" evidence="1">
    <location>
        <begin position="135"/>
        <end position="156"/>
    </location>
</feature>
<keyword evidence="3" id="KW-1185">Reference proteome</keyword>
<feature type="region of interest" description="Disordered" evidence="1">
    <location>
        <begin position="240"/>
        <end position="260"/>
    </location>
</feature>
<feature type="region of interest" description="Disordered" evidence="1">
    <location>
        <begin position="178"/>
        <end position="197"/>
    </location>
</feature>
<evidence type="ECO:0000313" key="2">
    <source>
        <dbReference type="EMBL" id="CAI2370306.1"/>
    </source>
</evidence>
<gene>
    <name evidence="2" type="ORF">ECRASSUSDP1_LOCUS11616</name>
</gene>
<comment type="caution">
    <text evidence="2">The sequence shown here is derived from an EMBL/GenBank/DDBJ whole genome shotgun (WGS) entry which is preliminary data.</text>
</comment>
<feature type="compositionally biased region" description="Basic and acidic residues" evidence="1">
    <location>
        <begin position="147"/>
        <end position="156"/>
    </location>
</feature>
<reference evidence="2" key="1">
    <citation type="submission" date="2023-07" db="EMBL/GenBank/DDBJ databases">
        <authorList>
            <consortium name="AG Swart"/>
            <person name="Singh M."/>
            <person name="Singh A."/>
            <person name="Seah K."/>
            <person name="Emmerich C."/>
        </authorList>
    </citation>
    <scope>NUCLEOTIDE SEQUENCE</scope>
    <source>
        <strain evidence="2">DP1</strain>
    </source>
</reference>
<accession>A0AAD1UM49</accession>
<name>A0AAD1UM49_EUPCR</name>
<sequence>MTDSPKDLSLPLQAAQARGLVQLSSKKRKWSGKIGIEQTGLGEIKDLCGHTPNKSLVLPIAFDKELRDSKRRFQGVRKRYRCGYNNVTCVPEHSLSSERDCSDASKMIYKLALKGKFKKVKVLKNLKLAPKEEVSKEKVRHTASNKIEPHSGGDKKRTIRLDKRIRECRNKIKLKQRDSVGLDSSSTESHSIRNEFSQEEEKLAPKLIRPVKSVDLSARKSCKSKKFKPRVQISSTNSLTPIPQQLETPCKPSIKKPPLPKKCQKRYMISKILLSKSSSFNSSPGKGRVSPTTLCLTPKTKHRLSLSPHRRVIRRRRAISSKDVFKSL</sequence>
<proteinExistence type="predicted"/>
<organism evidence="2 3">
    <name type="scientific">Euplotes crassus</name>
    <dbReference type="NCBI Taxonomy" id="5936"/>
    <lineage>
        <taxon>Eukaryota</taxon>
        <taxon>Sar</taxon>
        <taxon>Alveolata</taxon>
        <taxon>Ciliophora</taxon>
        <taxon>Intramacronucleata</taxon>
        <taxon>Spirotrichea</taxon>
        <taxon>Hypotrichia</taxon>
        <taxon>Euplotida</taxon>
        <taxon>Euplotidae</taxon>
        <taxon>Moneuplotes</taxon>
    </lineage>
</organism>